<keyword evidence="4" id="KW-0132">Cell division</keyword>
<feature type="coiled-coil region" evidence="8">
    <location>
        <begin position="421"/>
        <end position="455"/>
    </location>
</feature>
<reference evidence="10 11" key="1">
    <citation type="journal article" date="2019" name="New Phytol.">
        <title>Comparative genomics reveals unique wood-decay strategies and fruiting body development in the Schizophyllaceae.</title>
        <authorList>
            <person name="Almasi E."/>
            <person name="Sahu N."/>
            <person name="Krizsan K."/>
            <person name="Balint B."/>
            <person name="Kovacs G.M."/>
            <person name="Kiss B."/>
            <person name="Cseklye J."/>
            <person name="Drula E."/>
            <person name="Henrissat B."/>
            <person name="Nagy I."/>
            <person name="Chovatia M."/>
            <person name="Adam C."/>
            <person name="LaButti K."/>
            <person name="Lipzen A."/>
            <person name="Riley R."/>
            <person name="Grigoriev I.V."/>
            <person name="Nagy L.G."/>
        </authorList>
    </citation>
    <scope>NUCLEOTIDE SEQUENCE [LARGE SCALE GENOMIC DNA]</scope>
    <source>
        <strain evidence="10 11">NL-1724</strain>
    </source>
</reference>
<evidence type="ECO:0000256" key="4">
    <source>
        <dbReference type="ARBA" id="ARBA00022618"/>
    </source>
</evidence>
<protein>
    <submittedName>
        <fullName evidence="10">Nuclear condensing complex subunit</fullName>
    </submittedName>
</protein>
<dbReference type="EMBL" id="VDMD01000009">
    <property type="protein sequence ID" value="TRM63723.1"/>
    <property type="molecule type" value="Genomic_DNA"/>
</dbReference>
<keyword evidence="11" id="KW-1185">Reference proteome</keyword>
<name>A0A550CFZ8_9AGAR</name>
<keyword evidence="5" id="KW-0498">Mitosis</keyword>
<sequence>MPRQSDSEILEGLGGFMSGIFDQAQNTVANHKKNCVSLYKLHEQAAKVTEQAKNGQAVKLVGERAFTDAFIDMASRVVEIKKGPPAAERVVKFVGSCVPLHIPCARTDSNLRYMKFLNEKDSEDSGISGRFIARLLNWLLMGFGAKNKVTRWRVVQIVSETIAHLGELDEDMYTKLRQGLLARVWDKENPVRVQATIALSKLIGTDDADELPEGEPTILQTLIEVLTTDPAPEVRRAALLNIPLLTDSTPAILARSRDIDALTRKLVFSAVLAGKLNHPRLLTIAQREEVVKNGLGDREPGVRMAAAKMVTGWFERMLAGGIMHAFVRFLGLFDVVGLGEAVATDAALSVLVTKPQYAEAFIFEDRYWMELTPESAVLARIFIEECAANDKADMLEAASVPVVTAFAFLLQEHYNTMLQHIQAAETAHGASEEEEEELEEEVAKSEVILAELLRITKKLDYMDEIGRRKVFSVVKDMLAHPQLPPGLINHCLDVMLVIMDSERDLIRIVVEIIIDLRDEEAGGDVNANMTVSGLMSQSEGDSSNISAIHRERSVRRKGREEMTNEERMSADITDMRCLILCIGMLERINGSFEDNSTLEGVLADLIIPAVKRKELVMREKGLVALGLCCLIAKKNMAVNSFQLFLSQVQAAPEDLKLKVLQIVLDILVTYEQEYFGRPNDITPQVITYLLHTLQNEDSHQIQATLCIGLSKLLLSGLVTDEKVLTSLLMAYVSPATAGNYEVRQCLSYFFPVYCYSSAENQLRMQKVFGMAFNLMARAYEQFDGEQEMVTPQQFGMLFVDWTDPEQLMSGYAHSTRTSAAILTYTR</sequence>
<evidence type="ECO:0000256" key="5">
    <source>
        <dbReference type="ARBA" id="ARBA00022776"/>
    </source>
</evidence>
<dbReference type="Pfam" id="PF12719">
    <property type="entry name" value="Cnd3"/>
    <property type="match status" value="1"/>
</dbReference>
<dbReference type="InterPro" id="IPR027165">
    <property type="entry name" value="CND3"/>
</dbReference>
<evidence type="ECO:0000256" key="2">
    <source>
        <dbReference type="ARBA" id="ARBA00006533"/>
    </source>
</evidence>
<evidence type="ECO:0000313" key="11">
    <source>
        <dbReference type="Proteomes" id="UP000320762"/>
    </source>
</evidence>
<evidence type="ECO:0000256" key="7">
    <source>
        <dbReference type="ARBA" id="ARBA00023306"/>
    </source>
</evidence>
<feature type="domain" description="Nuclear condensin complex subunit 3 C-terminal" evidence="9">
    <location>
        <begin position="576"/>
        <end position="810"/>
    </location>
</feature>
<dbReference type="Gene3D" id="1.25.10.10">
    <property type="entry name" value="Leucine-rich Repeat Variant"/>
    <property type="match status" value="1"/>
</dbReference>
<evidence type="ECO:0000259" key="9">
    <source>
        <dbReference type="Pfam" id="PF12719"/>
    </source>
</evidence>
<evidence type="ECO:0000256" key="3">
    <source>
        <dbReference type="ARBA" id="ARBA00022454"/>
    </source>
</evidence>
<dbReference type="GO" id="GO:0007076">
    <property type="term" value="P:mitotic chromosome condensation"/>
    <property type="evidence" value="ECO:0007669"/>
    <property type="project" value="InterPro"/>
</dbReference>
<keyword evidence="3" id="KW-0158">Chromosome</keyword>
<evidence type="ECO:0000313" key="10">
    <source>
        <dbReference type="EMBL" id="TRM63723.1"/>
    </source>
</evidence>
<comment type="similarity">
    <text evidence="2">Belongs to the CND3 (condensin subunit 3) family.</text>
</comment>
<dbReference type="GO" id="GO:0000796">
    <property type="term" value="C:condensin complex"/>
    <property type="evidence" value="ECO:0007669"/>
    <property type="project" value="InterPro"/>
</dbReference>
<accession>A0A550CFZ8</accession>
<dbReference type="InterPro" id="IPR016024">
    <property type="entry name" value="ARM-type_fold"/>
</dbReference>
<dbReference type="PANTHER" id="PTHR14418">
    <property type="entry name" value="CONDENSIN COMPLEX SUBUNIT 3-RELATED"/>
    <property type="match status" value="1"/>
</dbReference>
<evidence type="ECO:0000256" key="8">
    <source>
        <dbReference type="SAM" id="Coils"/>
    </source>
</evidence>
<dbReference type="AlphaFoldDB" id="A0A550CFZ8"/>
<comment type="subcellular location">
    <subcellularLocation>
        <location evidence="1">Chromosome</location>
    </subcellularLocation>
</comment>
<dbReference type="Proteomes" id="UP000320762">
    <property type="component" value="Unassembled WGS sequence"/>
</dbReference>
<organism evidence="10 11">
    <name type="scientific">Schizophyllum amplum</name>
    <dbReference type="NCBI Taxonomy" id="97359"/>
    <lineage>
        <taxon>Eukaryota</taxon>
        <taxon>Fungi</taxon>
        <taxon>Dikarya</taxon>
        <taxon>Basidiomycota</taxon>
        <taxon>Agaricomycotina</taxon>
        <taxon>Agaricomycetes</taxon>
        <taxon>Agaricomycetidae</taxon>
        <taxon>Agaricales</taxon>
        <taxon>Schizophyllaceae</taxon>
        <taxon>Schizophyllum</taxon>
    </lineage>
</organism>
<keyword evidence="8" id="KW-0175">Coiled coil</keyword>
<dbReference type="OrthoDB" id="27187at2759"/>
<gene>
    <name evidence="10" type="ORF">BD626DRAFT_402516</name>
</gene>
<dbReference type="GO" id="GO:0051301">
    <property type="term" value="P:cell division"/>
    <property type="evidence" value="ECO:0007669"/>
    <property type="project" value="UniProtKB-KW"/>
</dbReference>
<keyword evidence="7" id="KW-0131">Cell cycle</keyword>
<dbReference type="STRING" id="97359.A0A550CFZ8"/>
<proteinExistence type="inferred from homology"/>
<dbReference type="InterPro" id="IPR011989">
    <property type="entry name" value="ARM-like"/>
</dbReference>
<dbReference type="InterPro" id="IPR025977">
    <property type="entry name" value="Cnd3_C"/>
</dbReference>
<evidence type="ECO:0000256" key="1">
    <source>
        <dbReference type="ARBA" id="ARBA00004286"/>
    </source>
</evidence>
<comment type="caution">
    <text evidence="10">The sequence shown here is derived from an EMBL/GenBank/DDBJ whole genome shotgun (WGS) entry which is preliminary data.</text>
</comment>
<evidence type="ECO:0000256" key="6">
    <source>
        <dbReference type="ARBA" id="ARBA00023067"/>
    </source>
</evidence>
<dbReference type="SUPFAM" id="SSF48371">
    <property type="entry name" value="ARM repeat"/>
    <property type="match status" value="1"/>
</dbReference>
<keyword evidence="6" id="KW-0226">DNA condensation</keyword>
<dbReference type="PANTHER" id="PTHR14418:SF5">
    <property type="entry name" value="CONDENSIN COMPLEX SUBUNIT 3"/>
    <property type="match status" value="1"/>
</dbReference>
<dbReference type="GO" id="GO:0000793">
    <property type="term" value="C:condensed chromosome"/>
    <property type="evidence" value="ECO:0007669"/>
    <property type="project" value="TreeGrafter"/>
</dbReference>